<dbReference type="InterPro" id="IPR023346">
    <property type="entry name" value="Lysozyme-like_dom_sf"/>
</dbReference>
<dbReference type="InterPro" id="IPR018392">
    <property type="entry name" value="LysM"/>
</dbReference>
<name>A0ABY9WLY8_9BACT</name>
<feature type="region of interest" description="Disordered" evidence="1">
    <location>
        <begin position="257"/>
        <end position="295"/>
    </location>
</feature>
<proteinExistence type="predicted"/>
<feature type="region of interest" description="Disordered" evidence="1">
    <location>
        <begin position="162"/>
        <end position="203"/>
    </location>
</feature>
<evidence type="ECO:0000313" key="4">
    <source>
        <dbReference type="Proteomes" id="UP001611383"/>
    </source>
</evidence>
<dbReference type="Gene3D" id="3.90.70.10">
    <property type="entry name" value="Cysteine proteinases"/>
    <property type="match status" value="1"/>
</dbReference>
<dbReference type="CDD" id="cd00118">
    <property type="entry name" value="LysM"/>
    <property type="match status" value="1"/>
</dbReference>
<dbReference type="InterPro" id="IPR008258">
    <property type="entry name" value="Transglycosylase_SLT_dom_1"/>
</dbReference>
<reference evidence="3 4" key="1">
    <citation type="submission" date="2019-08" db="EMBL/GenBank/DDBJ databases">
        <title>Archangium and Cystobacter genomes.</title>
        <authorList>
            <person name="Chen I.-C.K."/>
            <person name="Wielgoss S."/>
        </authorList>
    </citation>
    <scope>NUCLEOTIDE SEQUENCE [LARGE SCALE GENOMIC DNA]</scope>
    <source>
        <strain evidence="3 4">Cbm 6</strain>
    </source>
</reference>
<sequence length="462" mass="48980">MTGPRVDSHSTARTQSSKTARLPQSRDAQLNLQQLWPYINQYAKKYGADPKVVAGIIAQESSFKNHGVHRDGTGHGLIGLDDNGLLPSFEKWSGMQVGRGASAKTIPPEKQVEFLAKTIGELSKKHGSSMAAAREWHRGAGNMNDSLGRKYQGLIEGHINRLFPGGKTPASTGPVPDSTAPGGDSSKPGKSPSSPRAGSDYRIKSGDTLWGLASQLKSKGMEGSHWDIINQITRLNPKITNPNLIISGDTLKLPAALGPSDDGFKPSNKPNPVDINPAGPATPITDKGPVDASKVPHISQYNPKGKDGNYSNGGANCGPTSMAQIARAFGYGKNMTDAQLIMHLGKAGGTGSNGTDVNGIARMAKAMDKKCVTKGPGPNVQWMAEQLKAGKMVVANGDYHAMPPHQNEGRTSGHYVTVAGIDSKGNFIVRDPADANVKTITPRQMEHFLRSNPNGGYQMAIS</sequence>
<accession>A0ABY9WLY8</accession>
<dbReference type="RefSeq" id="WP_395815576.1">
    <property type="nucleotide sequence ID" value="NZ_CP043494.1"/>
</dbReference>
<dbReference type="SMART" id="SM00257">
    <property type="entry name" value="LysM"/>
    <property type="match status" value="1"/>
</dbReference>
<dbReference type="InterPro" id="IPR036779">
    <property type="entry name" value="LysM_dom_sf"/>
</dbReference>
<dbReference type="Proteomes" id="UP001611383">
    <property type="component" value="Chromosome"/>
</dbReference>
<dbReference type="Pfam" id="PF01476">
    <property type="entry name" value="LysM"/>
    <property type="match status" value="1"/>
</dbReference>
<dbReference type="Pfam" id="PF01464">
    <property type="entry name" value="SLT"/>
    <property type="match status" value="1"/>
</dbReference>
<evidence type="ECO:0000256" key="1">
    <source>
        <dbReference type="SAM" id="MobiDB-lite"/>
    </source>
</evidence>
<feature type="compositionally biased region" description="Low complexity" evidence="1">
    <location>
        <begin position="180"/>
        <end position="198"/>
    </location>
</feature>
<dbReference type="SUPFAM" id="SSF53955">
    <property type="entry name" value="Lysozyme-like"/>
    <property type="match status" value="1"/>
</dbReference>
<gene>
    <name evidence="3" type="ORF">F0U60_06740</name>
</gene>
<keyword evidence="4" id="KW-1185">Reference proteome</keyword>
<evidence type="ECO:0000313" key="3">
    <source>
        <dbReference type="EMBL" id="WNG43827.1"/>
    </source>
</evidence>
<feature type="domain" description="LysM" evidence="2">
    <location>
        <begin position="200"/>
        <end position="254"/>
    </location>
</feature>
<organism evidence="3 4">
    <name type="scientific">Archangium minus</name>
    <dbReference type="NCBI Taxonomy" id="83450"/>
    <lineage>
        <taxon>Bacteria</taxon>
        <taxon>Pseudomonadati</taxon>
        <taxon>Myxococcota</taxon>
        <taxon>Myxococcia</taxon>
        <taxon>Myxococcales</taxon>
        <taxon>Cystobacterineae</taxon>
        <taxon>Archangiaceae</taxon>
        <taxon>Archangium</taxon>
    </lineage>
</organism>
<evidence type="ECO:0000259" key="2">
    <source>
        <dbReference type="SMART" id="SM00257"/>
    </source>
</evidence>
<dbReference type="InterPro" id="IPR039564">
    <property type="entry name" value="Peptidase_C39-like"/>
</dbReference>
<dbReference type="Gene3D" id="1.10.530.10">
    <property type="match status" value="1"/>
</dbReference>
<protein>
    <submittedName>
        <fullName evidence="3">LysM peptidoglycan-binding domain-containing protein</fullName>
    </submittedName>
</protein>
<feature type="compositionally biased region" description="Basic and acidic residues" evidence="1">
    <location>
        <begin position="1"/>
        <end position="10"/>
    </location>
</feature>
<dbReference type="Pfam" id="PF13529">
    <property type="entry name" value="Peptidase_C39_2"/>
    <property type="match status" value="1"/>
</dbReference>
<dbReference type="EMBL" id="CP043494">
    <property type="protein sequence ID" value="WNG43827.1"/>
    <property type="molecule type" value="Genomic_DNA"/>
</dbReference>
<feature type="region of interest" description="Disordered" evidence="1">
    <location>
        <begin position="1"/>
        <end position="26"/>
    </location>
</feature>
<dbReference type="Gene3D" id="3.10.350.10">
    <property type="entry name" value="LysM domain"/>
    <property type="match status" value="1"/>
</dbReference>